<sequence>MTGDPQEGDLMRSKRRISSSTSTAATAFDIAASESSNPRDISPVEEVRNKRKESVLSTARTMQVLNVLQHWISKHTQDFIQDKELRYMTLEFLEEIVCTPNLLPAEYKAATQLTQMLTKACTKHETNLQDLLAPPPQVANKENIETLSALEIAEQMTYIDYHIFKSIRSEEFFGQAWLKSEKLTKAPHIVLFTQRFNTMSKLVANEILNRSNMSQRVHVIEKWIAVANILRFLNNFNGVLTIISAMNNSSVFRLKKTWDKVSKTVRPATLYQAS</sequence>
<evidence type="ECO:0000256" key="2">
    <source>
        <dbReference type="PROSITE-ProRule" id="PRU00168"/>
    </source>
</evidence>
<dbReference type="STRING" id="121845.A0A3Q0IRG0"/>
<dbReference type="InterPro" id="IPR036964">
    <property type="entry name" value="RASGEF_cat_dom_sf"/>
</dbReference>
<dbReference type="AlphaFoldDB" id="A0A3Q0IRG0"/>
<proteinExistence type="predicted"/>
<reference evidence="6" key="1">
    <citation type="submission" date="2025-08" db="UniProtKB">
        <authorList>
            <consortium name="RefSeq"/>
        </authorList>
    </citation>
    <scope>IDENTIFICATION</scope>
</reference>
<evidence type="ECO:0000256" key="3">
    <source>
        <dbReference type="SAM" id="MobiDB-lite"/>
    </source>
</evidence>
<dbReference type="PANTHER" id="PTHR23113:SF99">
    <property type="entry name" value="RASGEF DOMAIN-CONTAINING PROTEIN"/>
    <property type="match status" value="1"/>
</dbReference>
<keyword evidence="5" id="KW-1185">Reference proteome</keyword>
<dbReference type="GO" id="GO:0005886">
    <property type="term" value="C:plasma membrane"/>
    <property type="evidence" value="ECO:0007669"/>
    <property type="project" value="TreeGrafter"/>
</dbReference>
<dbReference type="InterPro" id="IPR023578">
    <property type="entry name" value="Ras_GEF_dom_sf"/>
</dbReference>
<dbReference type="GO" id="GO:0005085">
    <property type="term" value="F:guanyl-nucleotide exchange factor activity"/>
    <property type="evidence" value="ECO:0007669"/>
    <property type="project" value="UniProtKB-KW"/>
</dbReference>
<protein>
    <submittedName>
        <fullName evidence="6">Ras-specific guanine nucleotide-releasing factor 1-like</fullName>
    </submittedName>
</protein>
<evidence type="ECO:0000313" key="6">
    <source>
        <dbReference type="RefSeq" id="XP_026678879.1"/>
    </source>
</evidence>
<dbReference type="PaxDb" id="121845-A0A3Q0IRG0"/>
<dbReference type="GeneID" id="103508468"/>
<evidence type="ECO:0000256" key="1">
    <source>
        <dbReference type="ARBA" id="ARBA00022658"/>
    </source>
</evidence>
<dbReference type="Pfam" id="PF00617">
    <property type="entry name" value="RasGEF"/>
    <property type="match status" value="1"/>
</dbReference>
<dbReference type="Gene3D" id="1.10.840.10">
    <property type="entry name" value="Ras guanine-nucleotide exchange factors catalytic domain"/>
    <property type="match status" value="1"/>
</dbReference>
<evidence type="ECO:0000313" key="5">
    <source>
        <dbReference type="Proteomes" id="UP000079169"/>
    </source>
</evidence>
<dbReference type="InterPro" id="IPR001895">
    <property type="entry name" value="RASGEF_cat_dom"/>
</dbReference>
<dbReference type="PANTHER" id="PTHR23113">
    <property type="entry name" value="GUANINE NUCLEOTIDE EXCHANGE FACTOR"/>
    <property type="match status" value="1"/>
</dbReference>
<evidence type="ECO:0000259" key="4">
    <source>
        <dbReference type="PROSITE" id="PS50009"/>
    </source>
</evidence>
<dbReference type="SUPFAM" id="SSF48366">
    <property type="entry name" value="Ras GEF"/>
    <property type="match status" value="1"/>
</dbReference>
<accession>A0A3Q0IRG0</accession>
<dbReference type="InterPro" id="IPR008937">
    <property type="entry name" value="Ras-like_GEF"/>
</dbReference>
<feature type="domain" description="Ras-GEF" evidence="4">
    <location>
        <begin position="148"/>
        <end position="274"/>
    </location>
</feature>
<dbReference type="Proteomes" id="UP000079169">
    <property type="component" value="Unplaced"/>
</dbReference>
<keyword evidence="1 2" id="KW-0344">Guanine-nucleotide releasing factor</keyword>
<feature type="compositionally biased region" description="Low complexity" evidence="3">
    <location>
        <begin position="18"/>
        <end position="35"/>
    </location>
</feature>
<dbReference type="KEGG" id="dci:103508468"/>
<dbReference type="SMART" id="SM00147">
    <property type="entry name" value="RasGEF"/>
    <property type="match status" value="1"/>
</dbReference>
<dbReference type="Gene3D" id="1.20.870.10">
    <property type="entry name" value="Son of sevenless (SoS) protein Chain: S domain 1"/>
    <property type="match status" value="1"/>
</dbReference>
<dbReference type="PROSITE" id="PS50009">
    <property type="entry name" value="RASGEF_CAT"/>
    <property type="match status" value="1"/>
</dbReference>
<dbReference type="RefSeq" id="XP_026678879.1">
    <property type="nucleotide sequence ID" value="XM_026823078.1"/>
</dbReference>
<organism evidence="5 6">
    <name type="scientific">Diaphorina citri</name>
    <name type="common">Asian citrus psyllid</name>
    <dbReference type="NCBI Taxonomy" id="121845"/>
    <lineage>
        <taxon>Eukaryota</taxon>
        <taxon>Metazoa</taxon>
        <taxon>Ecdysozoa</taxon>
        <taxon>Arthropoda</taxon>
        <taxon>Hexapoda</taxon>
        <taxon>Insecta</taxon>
        <taxon>Pterygota</taxon>
        <taxon>Neoptera</taxon>
        <taxon>Paraneoptera</taxon>
        <taxon>Hemiptera</taxon>
        <taxon>Sternorrhyncha</taxon>
        <taxon>Psylloidea</taxon>
        <taxon>Psyllidae</taxon>
        <taxon>Diaphorininae</taxon>
        <taxon>Diaphorina</taxon>
    </lineage>
</organism>
<dbReference type="GO" id="GO:0007265">
    <property type="term" value="P:Ras protein signal transduction"/>
    <property type="evidence" value="ECO:0007669"/>
    <property type="project" value="TreeGrafter"/>
</dbReference>
<name>A0A3Q0IRG0_DIACI</name>
<gene>
    <name evidence="6" type="primary">LOC103508468</name>
</gene>
<feature type="region of interest" description="Disordered" evidence="3">
    <location>
        <begin position="1"/>
        <end position="46"/>
    </location>
</feature>